<keyword evidence="4 7" id="KW-1133">Transmembrane helix</keyword>
<evidence type="ECO:0000256" key="6">
    <source>
        <dbReference type="RuleBase" id="RU003732"/>
    </source>
</evidence>
<dbReference type="PRINTS" id="PR00176">
    <property type="entry name" value="NANEUSMPORT"/>
</dbReference>
<evidence type="ECO:0000313" key="8">
    <source>
        <dbReference type="EMBL" id="MBO8468526.1"/>
    </source>
</evidence>
<organism evidence="8 9">
    <name type="scientific">Candidatus Ornithospirochaeta stercoravium</name>
    <dbReference type="NCBI Taxonomy" id="2840897"/>
    <lineage>
        <taxon>Bacteria</taxon>
        <taxon>Pseudomonadati</taxon>
        <taxon>Spirochaetota</taxon>
        <taxon>Spirochaetia</taxon>
        <taxon>Spirochaetales</taxon>
        <taxon>Spirochaetaceae</taxon>
        <taxon>Spirochaetaceae incertae sedis</taxon>
        <taxon>Candidatus Ornithospirochaeta</taxon>
    </lineage>
</organism>
<feature type="transmembrane region" description="Helical" evidence="7">
    <location>
        <begin position="433"/>
        <end position="452"/>
    </location>
</feature>
<evidence type="ECO:0000256" key="5">
    <source>
        <dbReference type="ARBA" id="ARBA00023136"/>
    </source>
</evidence>
<keyword evidence="5 7" id="KW-0472">Membrane</keyword>
<feature type="transmembrane region" description="Helical" evidence="7">
    <location>
        <begin position="216"/>
        <end position="244"/>
    </location>
</feature>
<dbReference type="GO" id="GO:0016020">
    <property type="term" value="C:membrane"/>
    <property type="evidence" value="ECO:0007669"/>
    <property type="project" value="UniProtKB-SubCell"/>
</dbReference>
<keyword evidence="6" id="KW-0769">Symport</keyword>
<name>A0A9D9NCJ9_9SPIO</name>
<dbReference type="AlphaFoldDB" id="A0A9D9NCJ9"/>
<dbReference type="Pfam" id="PF00209">
    <property type="entry name" value="SNF"/>
    <property type="match status" value="2"/>
</dbReference>
<dbReference type="EMBL" id="JADIMF010000028">
    <property type="protein sequence ID" value="MBO8468526.1"/>
    <property type="molecule type" value="Genomic_DNA"/>
</dbReference>
<evidence type="ECO:0000313" key="9">
    <source>
        <dbReference type="Proteomes" id="UP000810292"/>
    </source>
</evidence>
<dbReference type="PROSITE" id="PS00610">
    <property type="entry name" value="NA_NEUROTRAN_SYMP_1"/>
    <property type="match status" value="1"/>
</dbReference>
<sequence>MAERETLASRLGFILLSAGCAIGLGNVWRFPYITGQYGGAVFVLIYLVFLVIIGLPVMVMEFSIGRASGKNIAGALRKLEPEGTKWHWYGPVAIAGNYLLMMFYTTITGWLLYYFFQTVIGNTSSLDAASSASFFASLQAEPVTQFLFMAASVAIGFIICLGGLQKGVEKASKVMMLLLFAIMFILVINSLLIPGGGEGLRFYLVPDMERASEAGLSEIIFAAMSQAFFTLSIGMGGMTIFGSYTSKKQSLTGEAIRVIALDTSVALMAGLIIFPACFAYGVNPGSGPGLLFVTLPNIFAKMSGGRLWGALFFLFMGFAAMTTLIAVFENIIAYWMDNHGWSRKKSVWVNMILIIILSVPCILGYNVLSSFHPLGDGTQVLDLEDFLISSTIMPLGSLLFVIFCSHKCGWNWENFIAEADEGQGIKFPSWLRVYIRWILPVIILVIFLKGYWDIFSKL</sequence>
<feature type="transmembrane region" description="Helical" evidence="7">
    <location>
        <begin position="7"/>
        <end position="28"/>
    </location>
</feature>
<feature type="transmembrane region" description="Helical" evidence="7">
    <location>
        <begin position="176"/>
        <end position="196"/>
    </location>
</feature>
<gene>
    <name evidence="8" type="ORF">IAA72_01925</name>
</gene>
<comment type="caution">
    <text evidence="8">The sequence shown here is derived from an EMBL/GenBank/DDBJ whole genome shotgun (WGS) entry which is preliminary data.</text>
</comment>
<protein>
    <recommendedName>
        <fullName evidence="6">Transporter</fullName>
    </recommendedName>
</protein>
<evidence type="ECO:0000256" key="1">
    <source>
        <dbReference type="ARBA" id="ARBA00004141"/>
    </source>
</evidence>
<evidence type="ECO:0000256" key="4">
    <source>
        <dbReference type="ARBA" id="ARBA00022989"/>
    </source>
</evidence>
<dbReference type="InterPro" id="IPR000175">
    <property type="entry name" value="Na/ntran_symport"/>
</dbReference>
<evidence type="ECO:0000256" key="3">
    <source>
        <dbReference type="ARBA" id="ARBA00022692"/>
    </source>
</evidence>
<dbReference type="PANTHER" id="PTHR42948:SF1">
    <property type="entry name" value="TRANSPORTER"/>
    <property type="match status" value="1"/>
</dbReference>
<feature type="transmembrane region" description="Helical" evidence="7">
    <location>
        <begin position="86"/>
        <end position="116"/>
    </location>
</feature>
<comment type="similarity">
    <text evidence="6">Belongs to the sodium:neurotransmitter symporter (SNF) (TC 2.A.22) family.</text>
</comment>
<dbReference type="GO" id="GO:0015293">
    <property type="term" value="F:symporter activity"/>
    <property type="evidence" value="ECO:0007669"/>
    <property type="project" value="UniProtKB-KW"/>
</dbReference>
<feature type="transmembrane region" description="Helical" evidence="7">
    <location>
        <begin position="40"/>
        <end position="65"/>
    </location>
</feature>
<dbReference type="NCBIfam" id="NF037979">
    <property type="entry name" value="Na_transp"/>
    <property type="match status" value="1"/>
</dbReference>
<feature type="transmembrane region" description="Helical" evidence="7">
    <location>
        <begin position="307"/>
        <end position="335"/>
    </location>
</feature>
<comment type="subcellular location">
    <subcellularLocation>
        <location evidence="1">Membrane</location>
        <topology evidence="1">Multi-pass membrane protein</topology>
    </subcellularLocation>
</comment>
<proteinExistence type="inferred from homology"/>
<feature type="transmembrane region" description="Helical" evidence="7">
    <location>
        <begin position="143"/>
        <end position="164"/>
    </location>
</feature>
<dbReference type="Proteomes" id="UP000810292">
    <property type="component" value="Unassembled WGS sequence"/>
</dbReference>
<evidence type="ECO:0000256" key="7">
    <source>
        <dbReference type="SAM" id="Phobius"/>
    </source>
</evidence>
<keyword evidence="2 6" id="KW-0813">Transport</keyword>
<keyword evidence="3 6" id="KW-0812">Transmembrane</keyword>
<evidence type="ECO:0000256" key="2">
    <source>
        <dbReference type="ARBA" id="ARBA00022448"/>
    </source>
</evidence>
<dbReference type="InterPro" id="IPR047218">
    <property type="entry name" value="YocR/YhdH-like"/>
</dbReference>
<dbReference type="InterPro" id="IPR037272">
    <property type="entry name" value="SNS_sf"/>
</dbReference>
<accession>A0A9D9NCJ9</accession>
<feature type="transmembrane region" description="Helical" evidence="7">
    <location>
        <begin position="386"/>
        <end position="404"/>
    </location>
</feature>
<feature type="transmembrane region" description="Helical" evidence="7">
    <location>
        <begin position="256"/>
        <end position="282"/>
    </location>
</feature>
<dbReference type="SUPFAM" id="SSF161070">
    <property type="entry name" value="SNF-like"/>
    <property type="match status" value="1"/>
</dbReference>
<dbReference type="PANTHER" id="PTHR42948">
    <property type="entry name" value="TRANSPORTER"/>
    <property type="match status" value="1"/>
</dbReference>
<reference evidence="8" key="1">
    <citation type="submission" date="2020-10" db="EMBL/GenBank/DDBJ databases">
        <authorList>
            <person name="Gilroy R."/>
        </authorList>
    </citation>
    <scope>NUCLEOTIDE SEQUENCE</scope>
    <source>
        <strain evidence="8">14700</strain>
    </source>
</reference>
<dbReference type="PROSITE" id="PS50267">
    <property type="entry name" value="NA_NEUROTRAN_SYMP_3"/>
    <property type="match status" value="1"/>
</dbReference>
<dbReference type="CDD" id="cd10336">
    <property type="entry name" value="SLC6sbd_Tyt1-Like"/>
    <property type="match status" value="1"/>
</dbReference>
<reference evidence="8" key="2">
    <citation type="journal article" date="2021" name="PeerJ">
        <title>Extensive microbial diversity within the chicken gut microbiome revealed by metagenomics and culture.</title>
        <authorList>
            <person name="Gilroy R."/>
            <person name="Ravi A."/>
            <person name="Getino M."/>
            <person name="Pursley I."/>
            <person name="Horton D.L."/>
            <person name="Alikhan N.F."/>
            <person name="Baker D."/>
            <person name="Gharbi K."/>
            <person name="Hall N."/>
            <person name="Watson M."/>
            <person name="Adriaenssens E.M."/>
            <person name="Foster-Nyarko E."/>
            <person name="Jarju S."/>
            <person name="Secka A."/>
            <person name="Antonio M."/>
            <person name="Oren A."/>
            <person name="Chaudhuri R.R."/>
            <person name="La Ragione R."/>
            <person name="Hildebrand F."/>
            <person name="Pallen M.J."/>
        </authorList>
    </citation>
    <scope>NUCLEOTIDE SEQUENCE</scope>
    <source>
        <strain evidence="8">14700</strain>
    </source>
</reference>
<feature type="transmembrane region" description="Helical" evidence="7">
    <location>
        <begin position="347"/>
        <end position="366"/>
    </location>
</feature>